<dbReference type="Proteomes" id="UP001260872">
    <property type="component" value="Unassembled WGS sequence"/>
</dbReference>
<comment type="similarity">
    <text evidence="1">Belongs to the N-acetylmuramoyl-L-alanine amidase 2 family.</text>
</comment>
<dbReference type="Gene3D" id="3.10.350.10">
    <property type="entry name" value="LysM domain"/>
    <property type="match status" value="1"/>
</dbReference>
<dbReference type="InterPro" id="IPR018392">
    <property type="entry name" value="LysM"/>
</dbReference>
<dbReference type="SUPFAM" id="SSF55846">
    <property type="entry name" value="N-acetylmuramoyl-L-alanine amidase-like"/>
    <property type="match status" value="1"/>
</dbReference>
<dbReference type="InterPro" id="IPR006619">
    <property type="entry name" value="PGRP_domain_met/bac"/>
</dbReference>
<dbReference type="PANTHER" id="PTHR11022">
    <property type="entry name" value="PEPTIDOGLYCAN RECOGNITION PROTEIN"/>
    <property type="match status" value="1"/>
</dbReference>
<dbReference type="PROSITE" id="PS51782">
    <property type="entry name" value="LYSM"/>
    <property type="match status" value="1"/>
</dbReference>
<evidence type="ECO:0000259" key="3">
    <source>
        <dbReference type="PROSITE" id="PS51782"/>
    </source>
</evidence>
<protein>
    <submittedName>
        <fullName evidence="4">LysM peptidoglycan-binding domain-containing protein</fullName>
    </submittedName>
</protein>
<gene>
    <name evidence="4" type="ORF">RH857_04450</name>
</gene>
<dbReference type="Gene3D" id="3.40.80.10">
    <property type="entry name" value="Peptidoglycan recognition protein-like"/>
    <property type="match status" value="1"/>
</dbReference>
<dbReference type="CDD" id="cd00118">
    <property type="entry name" value="LysM"/>
    <property type="match status" value="1"/>
</dbReference>
<feature type="compositionally biased region" description="Gly residues" evidence="2">
    <location>
        <begin position="239"/>
        <end position="249"/>
    </location>
</feature>
<sequence>MVTILPRRTWTDQPKGFTRISNRRRTPANVRTVTPHYPAVGNVIIGAESQAQSCARLRGWRSMHIRVNGWADLGYDYAIDQAGRIYECSGHSHATAHALNNNFTAIGVLFIVGNNEAPSAAARAAFRALAAHLKRTAFPNLRTRPVDHGNMPGNATSCAGQPIRRVITAGQLDFGGTTPQASTGSSTARPGGTYTVRAGDTLGGIASAHGTTVSALASANGITNVDLIRVGQRLTIPGGTSGSSGGSSSGGSRPAGRSAETQWPGRPLDQIFTANRNPFRGKSGLPVNTWFDVVPASHSAAFFEWLRRAGFTPTSTSKWGHEELARQWLLRSHRAVTQRADVQRLGGGTFGNPRSIWAAVQVVLSQEPASRRYSGAIDGQPGAMTWWALTARLNVQRGAYNR</sequence>
<dbReference type="RefSeq" id="WP_310536766.1">
    <property type="nucleotide sequence ID" value="NZ_BAAAOC010000022.1"/>
</dbReference>
<dbReference type="Pfam" id="PF01510">
    <property type="entry name" value="Amidase_2"/>
    <property type="match status" value="1"/>
</dbReference>
<evidence type="ECO:0000256" key="2">
    <source>
        <dbReference type="SAM" id="MobiDB-lite"/>
    </source>
</evidence>
<dbReference type="InterPro" id="IPR002502">
    <property type="entry name" value="Amidase_domain"/>
</dbReference>
<comment type="caution">
    <text evidence="4">The sequence shown here is derived from an EMBL/GenBank/DDBJ whole genome shotgun (WGS) entry which is preliminary data.</text>
</comment>
<name>A0ABU1FRU6_9MICC</name>
<reference evidence="5" key="1">
    <citation type="submission" date="2023-07" db="EMBL/GenBank/DDBJ databases">
        <title>Description of three actinobacteria isolated from air of manufacturing shop in a pharmaceutical factory.</title>
        <authorList>
            <person name="Zhang D.-F."/>
        </authorList>
    </citation>
    <scope>NUCLEOTIDE SEQUENCE [LARGE SCALE GENOMIC DNA]</scope>
    <source>
        <strain evidence="5">CCTCC AB 207010</strain>
    </source>
</reference>
<dbReference type="InterPro" id="IPR036779">
    <property type="entry name" value="LysM_dom_sf"/>
</dbReference>
<dbReference type="SMART" id="SM00701">
    <property type="entry name" value="PGRP"/>
    <property type="match status" value="1"/>
</dbReference>
<dbReference type="InterPro" id="IPR036505">
    <property type="entry name" value="Amidase/PGRP_sf"/>
</dbReference>
<dbReference type="InterPro" id="IPR015510">
    <property type="entry name" value="PGRP"/>
</dbReference>
<dbReference type="EMBL" id="JAVKGT010000008">
    <property type="protein sequence ID" value="MDR5711384.1"/>
    <property type="molecule type" value="Genomic_DNA"/>
</dbReference>
<dbReference type="PANTHER" id="PTHR11022:SF41">
    <property type="entry name" value="PEPTIDOGLYCAN-RECOGNITION PROTEIN LC-RELATED"/>
    <property type="match status" value="1"/>
</dbReference>
<accession>A0ABU1FRU6</accession>
<proteinExistence type="inferred from homology"/>
<dbReference type="SUPFAM" id="SSF54106">
    <property type="entry name" value="LysM domain"/>
    <property type="match status" value="1"/>
</dbReference>
<evidence type="ECO:0000313" key="5">
    <source>
        <dbReference type="Proteomes" id="UP001260872"/>
    </source>
</evidence>
<dbReference type="SMART" id="SM00257">
    <property type="entry name" value="LysM"/>
    <property type="match status" value="1"/>
</dbReference>
<evidence type="ECO:0000313" key="4">
    <source>
        <dbReference type="EMBL" id="MDR5711384.1"/>
    </source>
</evidence>
<feature type="domain" description="LysM" evidence="3">
    <location>
        <begin position="192"/>
        <end position="236"/>
    </location>
</feature>
<organism evidence="4 5">
    <name type="scientific">Nesterenkonia flava</name>
    <dbReference type="NCBI Taxonomy" id="469799"/>
    <lineage>
        <taxon>Bacteria</taxon>
        <taxon>Bacillati</taxon>
        <taxon>Actinomycetota</taxon>
        <taxon>Actinomycetes</taxon>
        <taxon>Micrococcales</taxon>
        <taxon>Micrococcaceae</taxon>
        <taxon>Nesterenkonia</taxon>
    </lineage>
</organism>
<feature type="region of interest" description="Disordered" evidence="2">
    <location>
        <begin position="235"/>
        <end position="267"/>
    </location>
</feature>
<keyword evidence="5" id="KW-1185">Reference proteome</keyword>
<evidence type="ECO:0000256" key="1">
    <source>
        <dbReference type="ARBA" id="ARBA00007553"/>
    </source>
</evidence>
<dbReference type="Pfam" id="PF01476">
    <property type="entry name" value="LysM"/>
    <property type="match status" value="1"/>
</dbReference>